<gene>
    <name evidence="1" type="ORF">E2C01_049046</name>
</gene>
<reference evidence="1 2" key="1">
    <citation type="submission" date="2019-05" db="EMBL/GenBank/DDBJ databases">
        <title>Another draft genome of Portunus trituberculatus and its Hox gene families provides insights of decapod evolution.</title>
        <authorList>
            <person name="Jeong J.-H."/>
            <person name="Song I."/>
            <person name="Kim S."/>
            <person name="Choi T."/>
            <person name="Kim D."/>
            <person name="Ryu S."/>
            <person name="Kim W."/>
        </authorList>
    </citation>
    <scope>NUCLEOTIDE SEQUENCE [LARGE SCALE GENOMIC DNA]</scope>
    <source>
        <tissue evidence="1">Muscle</tissue>
    </source>
</reference>
<sequence>MQELTTIRRHHTRHPDLFLSSRTVTHVYFNPSKQRLTCDDRLMYELVVRACVASRWSPRRISLVNRHYIH</sequence>
<keyword evidence="2" id="KW-1185">Reference proteome</keyword>
<comment type="caution">
    <text evidence="1">The sequence shown here is derived from an EMBL/GenBank/DDBJ whole genome shotgun (WGS) entry which is preliminary data.</text>
</comment>
<organism evidence="1 2">
    <name type="scientific">Portunus trituberculatus</name>
    <name type="common">Swimming crab</name>
    <name type="synonym">Neptunus trituberculatus</name>
    <dbReference type="NCBI Taxonomy" id="210409"/>
    <lineage>
        <taxon>Eukaryota</taxon>
        <taxon>Metazoa</taxon>
        <taxon>Ecdysozoa</taxon>
        <taxon>Arthropoda</taxon>
        <taxon>Crustacea</taxon>
        <taxon>Multicrustacea</taxon>
        <taxon>Malacostraca</taxon>
        <taxon>Eumalacostraca</taxon>
        <taxon>Eucarida</taxon>
        <taxon>Decapoda</taxon>
        <taxon>Pleocyemata</taxon>
        <taxon>Brachyura</taxon>
        <taxon>Eubrachyura</taxon>
        <taxon>Portunoidea</taxon>
        <taxon>Portunidae</taxon>
        <taxon>Portuninae</taxon>
        <taxon>Portunus</taxon>
    </lineage>
</organism>
<proteinExistence type="predicted"/>
<name>A0A5B7G856_PORTR</name>
<accession>A0A5B7G856</accession>
<dbReference type="Proteomes" id="UP000324222">
    <property type="component" value="Unassembled WGS sequence"/>
</dbReference>
<dbReference type="AlphaFoldDB" id="A0A5B7G856"/>
<evidence type="ECO:0000313" key="2">
    <source>
        <dbReference type="Proteomes" id="UP000324222"/>
    </source>
</evidence>
<protein>
    <submittedName>
        <fullName evidence="1">Uncharacterized protein</fullName>
    </submittedName>
</protein>
<dbReference type="EMBL" id="VSRR010012904">
    <property type="protein sequence ID" value="MPC55112.1"/>
    <property type="molecule type" value="Genomic_DNA"/>
</dbReference>
<evidence type="ECO:0000313" key="1">
    <source>
        <dbReference type="EMBL" id="MPC55112.1"/>
    </source>
</evidence>